<evidence type="ECO:0000256" key="2">
    <source>
        <dbReference type="ARBA" id="ARBA00022723"/>
    </source>
</evidence>
<keyword evidence="5" id="KW-0464">Manganese</keyword>
<feature type="binding site" evidence="5">
    <location>
        <position position="41"/>
    </location>
    <ligand>
        <name>Mg(2+)</name>
        <dbReference type="ChEBI" id="CHEBI:18420"/>
        <label>1</label>
    </ligand>
</feature>
<dbReference type="PANTHER" id="PTHR22748:SF28">
    <property type="entry name" value="OR APYRIMIDINIC SITE) LYASE, PUTATIVE-RELATED"/>
    <property type="match status" value="1"/>
</dbReference>
<dbReference type="GO" id="GO:0003906">
    <property type="term" value="F:DNA-(apurinic or apyrimidinic site) endonuclease activity"/>
    <property type="evidence" value="ECO:0007669"/>
    <property type="project" value="TreeGrafter"/>
</dbReference>
<feature type="compositionally biased region" description="Low complexity" evidence="7">
    <location>
        <begin position="481"/>
        <end position="490"/>
    </location>
</feature>
<organism evidence="9 10">
    <name type="scientific">Trypanosoma congolense (strain IL3000)</name>
    <dbReference type="NCBI Taxonomy" id="1068625"/>
    <lineage>
        <taxon>Eukaryota</taxon>
        <taxon>Discoba</taxon>
        <taxon>Euglenozoa</taxon>
        <taxon>Kinetoplastea</taxon>
        <taxon>Metakinetoplastina</taxon>
        <taxon>Trypanosomatida</taxon>
        <taxon>Trypanosomatidae</taxon>
        <taxon>Trypanosoma</taxon>
        <taxon>Nannomonas</taxon>
    </lineage>
</organism>
<evidence type="ECO:0000313" key="10">
    <source>
        <dbReference type="Proteomes" id="UP000000702"/>
    </source>
</evidence>
<evidence type="ECO:0000256" key="7">
    <source>
        <dbReference type="SAM" id="MobiDB-lite"/>
    </source>
</evidence>
<dbReference type="GO" id="GO:0008081">
    <property type="term" value="F:phosphoric diester hydrolase activity"/>
    <property type="evidence" value="ECO:0007669"/>
    <property type="project" value="TreeGrafter"/>
</dbReference>
<feature type="compositionally biased region" description="Polar residues" evidence="7">
    <location>
        <begin position="448"/>
        <end position="468"/>
    </location>
</feature>
<accession>F9W3E1</accession>
<evidence type="ECO:0000256" key="6">
    <source>
        <dbReference type="PIRSR" id="PIRSR604808-3"/>
    </source>
</evidence>
<dbReference type="GO" id="GO:0008311">
    <property type="term" value="F:double-stranded DNA 3'-5' DNA exonuclease activity"/>
    <property type="evidence" value="ECO:0007669"/>
    <property type="project" value="TreeGrafter"/>
</dbReference>
<dbReference type="InterPro" id="IPR004808">
    <property type="entry name" value="AP_endonuc_1"/>
</dbReference>
<dbReference type="GO" id="GO:0006284">
    <property type="term" value="P:base-excision repair"/>
    <property type="evidence" value="ECO:0007669"/>
    <property type="project" value="TreeGrafter"/>
</dbReference>
<keyword evidence="4 5" id="KW-0460">Magnesium</keyword>
<comment type="caution">
    <text evidence="9">The sequence shown here is derived from an EMBL/GenBank/DDBJ whole genome shotgun (WGS) entry which is preliminary data.</text>
</comment>
<dbReference type="Gene3D" id="3.60.10.10">
    <property type="entry name" value="Endonuclease/exonuclease/phosphatase"/>
    <property type="match status" value="2"/>
</dbReference>
<evidence type="ECO:0000256" key="1">
    <source>
        <dbReference type="ARBA" id="ARBA00007092"/>
    </source>
</evidence>
<feature type="site" description="Transition state stabilizer" evidence="6">
    <location>
        <position position="194"/>
    </location>
</feature>
<feature type="binding site" evidence="5">
    <location>
        <position position="194"/>
    </location>
    <ligand>
        <name>Mg(2+)</name>
        <dbReference type="ChEBI" id="CHEBI:18420"/>
        <label>1</label>
    </ligand>
</feature>
<feature type="binding site" evidence="5">
    <location>
        <position position="7"/>
    </location>
    <ligand>
        <name>Mg(2+)</name>
        <dbReference type="ChEBI" id="CHEBI:18420"/>
        <label>1</label>
    </ligand>
</feature>
<dbReference type="EMBL" id="CAEQ01000398">
    <property type="protein sequence ID" value="CCD11652.1"/>
    <property type="molecule type" value="Genomic_DNA"/>
</dbReference>
<reference evidence="10" key="1">
    <citation type="submission" date="2011-07" db="EMBL/GenBank/DDBJ databases">
        <title>Divergent evolution of antigenic variation in African trypanosomes.</title>
        <authorList>
            <person name="Jackson A.P."/>
            <person name="Berry A."/>
            <person name="Allison H.C."/>
            <person name="Burton P."/>
            <person name="Anderson J."/>
            <person name="Aslett M."/>
            <person name="Brown R."/>
            <person name="Corton N."/>
            <person name="Harris D."/>
            <person name="Hauser H."/>
            <person name="Gamble J."/>
            <person name="Gilderthorp R."/>
            <person name="McQuillan J."/>
            <person name="Quail M.A."/>
            <person name="Sanders M."/>
            <person name="Van Tonder A."/>
            <person name="Ginger M.L."/>
            <person name="Donelson J.E."/>
            <person name="Field M.C."/>
            <person name="Barry J.D."/>
            <person name="Berriman M."/>
            <person name="Hertz-Fowler C."/>
        </authorList>
    </citation>
    <scope>NUCLEOTIDE SEQUENCE [LARGE SCALE GENOMIC DNA]</scope>
    <source>
        <strain evidence="10">IL3000</strain>
    </source>
</reference>
<proteinExistence type="inferred from homology"/>
<evidence type="ECO:0000256" key="4">
    <source>
        <dbReference type="ARBA" id="ARBA00022842"/>
    </source>
</evidence>
<keyword evidence="2 5" id="KW-0479">Metal-binding</keyword>
<dbReference type="InterPro" id="IPR036691">
    <property type="entry name" value="Endo/exonu/phosph_ase_sf"/>
</dbReference>
<reference evidence="9 10" key="2">
    <citation type="journal article" date="2012" name="Proc. Natl. Acad. Sci. U.S.A.">
        <title>Antigenic diversity is generated by distinct evolutionary mechanisms in African trypanosome species.</title>
        <authorList>
            <person name="Jackson A.P."/>
            <person name="Berry A."/>
            <person name="Aslett M."/>
            <person name="Allison H.C."/>
            <person name="Burton P."/>
            <person name="Vavrova-Anderson J."/>
            <person name="Brown R."/>
            <person name="Browne H."/>
            <person name="Corton N."/>
            <person name="Hauser H."/>
            <person name="Gamble J."/>
            <person name="Gilderthorp R."/>
            <person name="Marcello L."/>
            <person name="McQuillan J."/>
            <person name="Otto T.D."/>
            <person name="Quail M.A."/>
            <person name="Sanders M.J."/>
            <person name="van Tonder A."/>
            <person name="Ginger M.L."/>
            <person name="Field M.C."/>
            <person name="Barry J.D."/>
            <person name="Hertz-Fowler C."/>
            <person name="Berriman M."/>
        </authorList>
    </citation>
    <scope>NUCLEOTIDE SEQUENCE [LARGE SCALE GENOMIC DNA]</scope>
    <source>
        <strain evidence="9 10">IL3000</strain>
    </source>
</reference>
<keyword evidence="3" id="KW-0378">Hydrolase</keyword>
<dbReference type="SUPFAM" id="SSF56219">
    <property type="entry name" value="DNase I-like"/>
    <property type="match status" value="2"/>
</dbReference>
<evidence type="ECO:0000259" key="8">
    <source>
        <dbReference type="Pfam" id="PF03372"/>
    </source>
</evidence>
<dbReference type="InterPro" id="IPR005135">
    <property type="entry name" value="Endo/exonuclease/phosphatase"/>
</dbReference>
<gene>
    <name evidence="9" type="ORF">TCIL3000_0_26170</name>
</gene>
<dbReference type="PROSITE" id="PS00726">
    <property type="entry name" value="AP_NUCLEASE_F1_1"/>
    <property type="match status" value="1"/>
</dbReference>
<dbReference type="OMA" id="KCMYRPP"/>
<dbReference type="Pfam" id="PF03372">
    <property type="entry name" value="Exo_endo_phos"/>
    <property type="match status" value="1"/>
</dbReference>
<feature type="binding site" evidence="5">
    <location>
        <position position="192"/>
    </location>
    <ligand>
        <name>Mg(2+)</name>
        <dbReference type="ChEBI" id="CHEBI:18420"/>
        <label>1</label>
    </ligand>
</feature>
<dbReference type="PROSITE" id="PS51435">
    <property type="entry name" value="AP_NUCLEASE_F1_4"/>
    <property type="match status" value="1"/>
</dbReference>
<name>F9W3E1_TRYCI</name>
<evidence type="ECO:0000256" key="3">
    <source>
        <dbReference type="ARBA" id="ARBA00022801"/>
    </source>
</evidence>
<dbReference type="GO" id="GO:0003677">
    <property type="term" value="F:DNA binding"/>
    <property type="evidence" value="ECO:0007669"/>
    <property type="project" value="InterPro"/>
</dbReference>
<comment type="cofactor">
    <cofactor evidence="5">
        <name>Mg(2+)</name>
        <dbReference type="ChEBI" id="CHEBI:18420"/>
    </cofactor>
    <cofactor evidence="5">
        <name>Mn(2+)</name>
        <dbReference type="ChEBI" id="CHEBI:29035"/>
    </cofactor>
    <text evidence="5">Probably binds two magnesium or manganese ions per subunit.</text>
</comment>
<feature type="domain" description="Endonuclease/exonuclease/phosphatase" evidence="8">
    <location>
        <begin position="4"/>
        <end position="208"/>
    </location>
</feature>
<sequence length="606" mass="67190">MFLISWNVAGWGSTARLLRGDFGTLEEFLRHTQADIVCLQEVKGSWQKLKDDPHAMGAGDGRPVTIKGWESFWTFSGKGYRGFNGVATFVRKGLTLWADPRPFTEPDIVGDNKDGDSSGGRKETKNGCVDALNDEGRVLVTCHSAFVLVNIYVVNGRKGERFEYKMWFLSCMKNLLLRLKRETRKPLIFVGDLNMTFHPKDAHWSLRRINFPSLMELTHCARNVTKERWSETLPHITQEALCNMEEFIAEQTSLQLISEIESQRASGTLSAGIDSPLLCVVVANDYAKGSDAKNGVERGLMGSAFMKLVRTVKERERLRCGKVGALASLSELCEGGVTNVFVDTLLRPLPLSHNRELFVISELCGLPPHEELSVNFMKQLLADLNLCDAMLHRSEDEGEKNKFSCPCPYTCWDQSRNKRVANEGTRIDYILVDRQLLSTLVPCQATENNIGVSSPPNARSAQKVSNSCGEHDGTASGHLQPSSTPSSTASFFDDFDGPSYTTALGRVLANGAYPMAPMDGSGLPPLKGEAKFLQFRGLPSTGLFVSPPQYSDHCGICAYFKGLSLENAPGKVKEVHPCLYKPPLSLDSFFTKRPREEQKTVIEIEE</sequence>
<dbReference type="GO" id="GO:0005634">
    <property type="term" value="C:nucleus"/>
    <property type="evidence" value="ECO:0007669"/>
    <property type="project" value="TreeGrafter"/>
</dbReference>
<dbReference type="Proteomes" id="UP000000702">
    <property type="component" value="Unassembled WGS sequence"/>
</dbReference>
<comment type="similarity">
    <text evidence="1">Belongs to the DNA repair enzymes AP/ExoA family.</text>
</comment>
<feature type="region of interest" description="Disordered" evidence="7">
    <location>
        <begin position="448"/>
        <end position="490"/>
    </location>
</feature>
<dbReference type="AlphaFoldDB" id="F9W3E1"/>
<dbReference type="InterPro" id="IPR020847">
    <property type="entry name" value="AP_endonuclease_F1_BS"/>
</dbReference>
<protein>
    <submittedName>
        <fullName evidence="9">WGS project CAEQ00000000 data, annotated contig 1042</fullName>
    </submittedName>
</protein>
<evidence type="ECO:0000256" key="5">
    <source>
        <dbReference type="PIRSR" id="PIRSR604808-2"/>
    </source>
</evidence>
<keyword evidence="10" id="KW-1185">Reference proteome</keyword>
<evidence type="ECO:0000313" key="9">
    <source>
        <dbReference type="EMBL" id="CCD11652.1"/>
    </source>
</evidence>
<dbReference type="GO" id="GO:0046872">
    <property type="term" value="F:metal ion binding"/>
    <property type="evidence" value="ECO:0007669"/>
    <property type="project" value="UniProtKB-KW"/>
</dbReference>
<dbReference type="PANTHER" id="PTHR22748">
    <property type="entry name" value="AP ENDONUCLEASE"/>
    <property type="match status" value="1"/>
</dbReference>
<feature type="site" description="Important for catalytic activity" evidence="6">
    <location>
        <position position="428"/>
    </location>
</feature>
<dbReference type="VEuPathDB" id="TriTrypDB:TcIL3000_0_26170"/>